<sequence length="106" mass="11885">MYLQNLLGHGLKKGCHKKKEWDDKIIWHKTRGPFADLHHFVIIFFLGGILSLSLSRPHTTPESKSPNHTRFLQPPCQSGDLHHCLQRRPINGRCCTPGAPCPAAAA</sequence>
<name>A0A8T0QZH2_PANVG</name>
<dbReference type="AlphaFoldDB" id="A0A8T0QZH2"/>
<evidence type="ECO:0000313" key="2">
    <source>
        <dbReference type="EMBL" id="KAG2578712.1"/>
    </source>
</evidence>
<evidence type="ECO:0000256" key="1">
    <source>
        <dbReference type="SAM" id="Phobius"/>
    </source>
</evidence>
<comment type="caution">
    <text evidence="2">The sequence shown here is derived from an EMBL/GenBank/DDBJ whole genome shotgun (WGS) entry which is preliminary data.</text>
</comment>
<dbReference type="EMBL" id="CM029048">
    <property type="protein sequence ID" value="KAG2578712.1"/>
    <property type="molecule type" value="Genomic_DNA"/>
</dbReference>
<accession>A0A8T0QZH2</accession>
<proteinExistence type="predicted"/>
<keyword evidence="1" id="KW-1133">Transmembrane helix</keyword>
<organism evidence="2 3">
    <name type="scientific">Panicum virgatum</name>
    <name type="common">Blackwell switchgrass</name>
    <dbReference type="NCBI Taxonomy" id="38727"/>
    <lineage>
        <taxon>Eukaryota</taxon>
        <taxon>Viridiplantae</taxon>
        <taxon>Streptophyta</taxon>
        <taxon>Embryophyta</taxon>
        <taxon>Tracheophyta</taxon>
        <taxon>Spermatophyta</taxon>
        <taxon>Magnoliopsida</taxon>
        <taxon>Liliopsida</taxon>
        <taxon>Poales</taxon>
        <taxon>Poaceae</taxon>
        <taxon>PACMAD clade</taxon>
        <taxon>Panicoideae</taxon>
        <taxon>Panicodae</taxon>
        <taxon>Paniceae</taxon>
        <taxon>Panicinae</taxon>
        <taxon>Panicum</taxon>
        <taxon>Panicum sect. Hiantes</taxon>
    </lineage>
</organism>
<feature type="transmembrane region" description="Helical" evidence="1">
    <location>
        <begin position="37"/>
        <end position="55"/>
    </location>
</feature>
<reference evidence="2" key="1">
    <citation type="submission" date="2020-05" db="EMBL/GenBank/DDBJ databases">
        <title>WGS assembly of Panicum virgatum.</title>
        <authorList>
            <person name="Lovell J.T."/>
            <person name="Jenkins J."/>
            <person name="Shu S."/>
            <person name="Juenger T.E."/>
            <person name="Schmutz J."/>
        </authorList>
    </citation>
    <scope>NUCLEOTIDE SEQUENCE</scope>
    <source>
        <strain evidence="2">AP13</strain>
    </source>
</reference>
<protein>
    <submittedName>
        <fullName evidence="2">Uncharacterized protein</fullName>
    </submittedName>
</protein>
<dbReference type="Proteomes" id="UP000823388">
    <property type="component" value="Chromosome 6N"/>
</dbReference>
<keyword evidence="1" id="KW-0812">Transmembrane</keyword>
<evidence type="ECO:0000313" key="3">
    <source>
        <dbReference type="Proteomes" id="UP000823388"/>
    </source>
</evidence>
<gene>
    <name evidence="2" type="ORF">PVAP13_6NG123300</name>
</gene>
<keyword evidence="1" id="KW-0472">Membrane</keyword>
<keyword evidence="3" id="KW-1185">Reference proteome</keyword>